<proteinExistence type="predicted"/>
<protein>
    <submittedName>
        <fullName evidence="1">Uncharacterized protein</fullName>
    </submittedName>
</protein>
<dbReference type="KEGG" id="ske:Sked_24860"/>
<dbReference type="STRING" id="446469.Sked_24860"/>
<dbReference type="Proteomes" id="UP000000322">
    <property type="component" value="Chromosome"/>
</dbReference>
<sequence>MQHLNPLNPTVDLALLELERQRLVAELARPRRRPYQGPPTARLRARLNHLFHRDA</sequence>
<keyword evidence="2" id="KW-1185">Reference proteome</keyword>
<evidence type="ECO:0000313" key="2">
    <source>
        <dbReference type="Proteomes" id="UP000000322"/>
    </source>
</evidence>
<dbReference type="RefSeq" id="WP_012867464.1">
    <property type="nucleotide sequence ID" value="NC_013521.1"/>
</dbReference>
<reference evidence="1 2" key="1">
    <citation type="journal article" date="2009" name="Stand. Genomic Sci.">
        <title>Complete genome sequence of Sanguibacter keddieii type strain (ST-74).</title>
        <authorList>
            <person name="Ivanova N."/>
            <person name="Sikorski J."/>
            <person name="Sims D."/>
            <person name="Brettin T."/>
            <person name="Detter J.C."/>
            <person name="Han C."/>
            <person name="Lapidus A."/>
            <person name="Copeland A."/>
            <person name="Glavina Del Rio T."/>
            <person name="Nolan M."/>
            <person name="Chen F."/>
            <person name="Lucas S."/>
            <person name="Tice H."/>
            <person name="Cheng J.F."/>
            <person name="Bruce D."/>
            <person name="Goodwin L."/>
            <person name="Pitluck S."/>
            <person name="Pati A."/>
            <person name="Mavromatis K."/>
            <person name="Chen A."/>
            <person name="Palaniappan K."/>
            <person name="D'haeseleer P."/>
            <person name="Chain P."/>
            <person name="Bristow J."/>
            <person name="Eisen J.A."/>
            <person name="Markowitz V."/>
            <person name="Hugenholtz P."/>
            <person name="Goker M."/>
            <person name="Pukall R."/>
            <person name="Klenk H.P."/>
            <person name="Kyrpides N.C."/>
        </authorList>
    </citation>
    <scope>NUCLEOTIDE SEQUENCE [LARGE SCALE GENOMIC DNA]</scope>
    <source>
        <strain evidence="2">ATCC 51767 / DSM 10542 / NCFB 3025 / ST-74</strain>
    </source>
</reference>
<dbReference type="EMBL" id="CP001819">
    <property type="protein sequence ID" value="ACZ22395.1"/>
    <property type="molecule type" value="Genomic_DNA"/>
</dbReference>
<accession>D1BJY6</accession>
<evidence type="ECO:0000313" key="1">
    <source>
        <dbReference type="EMBL" id="ACZ22395.1"/>
    </source>
</evidence>
<dbReference type="AlphaFoldDB" id="D1BJY6"/>
<dbReference type="HOGENOM" id="CLU_3029836_0_0_11"/>
<organism evidence="1 2">
    <name type="scientific">Sanguibacter keddieii (strain ATCC 51767 / DSM 10542 / NCFB 3025 / ST-74)</name>
    <dbReference type="NCBI Taxonomy" id="446469"/>
    <lineage>
        <taxon>Bacteria</taxon>
        <taxon>Bacillati</taxon>
        <taxon>Actinomycetota</taxon>
        <taxon>Actinomycetes</taxon>
        <taxon>Micrococcales</taxon>
        <taxon>Sanguibacteraceae</taxon>
        <taxon>Sanguibacter</taxon>
    </lineage>
</organism>
<gene>
    <name evidence="1" type="ordered locus">Sked_24860</name>
</gene>
<name>D1BJY6_SANKS</name>